<feature type="non-terminal residue" evidence="1">
    <location>
        <position position="1"/>
    </location>
</feature>
<dbReference type="STRING" id="47427.A0A2H3E7L9"/>
<proteinExistence type="predicted"/>
<organism evidence="1 2">
    <name type="scientific">Armillaria gallica</name>
    <name type="common">Bulbous honey fungus</name>
    <name type="synonym">Armillaria bulbosa</name>
    <dbReference type="NCBI Taxonomy" id="47427"/>
    <lineage>
        <taxon>Eukaryota</taxon>
        <taxon>Fungi</taxon>
        <taxon>Dikarya</taxon>
        <taxon>Basidiomycota</taxon>
        <taxon>Agaricomycotina</taxon>
        <taxon>Agaricomycetes</taxon>
        <taxon>Agaricomycetidae</taxon>
        <taxon>Agaricales</taxon>
        <taxon>Marasmiineae</taxon>
        <taxon>Physalacriaceae</taxon>
        <taxon>Armillaria</taxon>
    </lineage>
</organism>
<sequence>DNTNTADIFNSLRASLNYNLILKSAVDVMILHSIDLHILHIPGFENNIIDTLSHSQFNRVLGLVPHLIILLSKPSRTMLGASKY</sequence>
<dbReference type="Proteomes" id="UP000217790">
    <property type="component" value="Unassembled WGS sequence"/>
</dbReference>
<name>A0A2H3E7L9_ARMGA</name>
<reference evidence="2" key="1">
    <citation type="journal article" date="2017" name="Nat. Ecol. Evol.">
        <title>Genome expansion and lineage-specific genetic innovations in the forest pathogenic fungi Armillaria.</title>
        <authorList>
            <person name="Sipos G."/>
            <person name="Prasanna A.N."/>
            <person name="Walter M.C."/>
            <person name="O'Connor E."/>
            <person name="Balint B."/>
            <person name="Krizsan K."/>
            <person name="Kiss B."/>
            <person name="Hess J."/>
            <person name="Varga T."/>
            <person name="Slot J."/>
            <person name="Riley R."/>
            <person name="Boka B."/>
            <person name="Rigling D."/>
            <person name="Barry K."/>
            <person name="Lee J."/>
            <person name="Mihaltcheva S."/>
            <person name="LaButti K."/>
            <person name="Lipzen A."/>
            <person name="Waldron R."/>
            <person name="Moloney N.M."/>
            <person name="Sperisen C."/>
            <person name="Kredics L."/>
            <person name="Vagvoelgyi C."/>
            <person name="Patrignani A."/>
            <person name="Fitzpatrick D."/>
            <person name="Nagy I."/>
            <person name="Doyle S."/>
            <person name="Anderson J.B."/>
            <person name="Grigoriev I.V."/>
            <person name="Gueldener U."/>
            <person name="Muensterkoetter M."/>
            <person name="Nagy L.G."/>
        </authorList>
    </citation>
    <scope>NUCLEOTIDE SEQUENCE [LARGE SCALE GENOMIC DNA]</scope>
    <source>
        <strain evidence="2">Ar21-2</strain>
    </source>
</reference>
<gene>
    <name evidence="1" type="ORF">ARMGADRAFT_924214</name>
</gene>
<dbReference type="AlphaFoldDB" id="A0A2H3E7L9"/>
<keyword evidence="2" id="KW-1185">Reference proteome</keyword>
<dbReference type="OrthoDB" id="3249498at2759"/>
<accession>A0A2H3E7L9</accession>
<evidence type="ECO:0000313" key="2">
    <source>
        <dbReference type="Proteomes" id="UP000217790"/>
    </source>
</evidence>
<dbReference type="EMBL" id="KZ293650">
    <property type="protein sequence ID" value="PBK96563.1"/>
    <property type="molecule type" value="Genomic_DNA"/>
</dbReference>
<protein>
    <submittedName>
        <fullName evidence="1">Uncharacterized protein</fullName>
    </submittedName>
</protein>
<evidence type="ECO:0000313" key="1">
    <source>
        <dbReference type="EMBL" id="PBK96563.1"/>
    </source>
</evidence>
<dbReference type="InParanoid" id="A0A2H3E7L9"/>